<dbReference type="CDD" id="cd00364">
    <property type="entry name" value="Ribosomal_uS17"/>
    <property type="match status" value="1"/>
</dbReference>
<evidence type="ECO:0000256" key="5">
    <source>
        <dbReference type="ARBA" id="ARBA00022980"/>
    </source>
</evidence>
<dbReference type="GO" id="GO:0003735">
    <property type="term" value="F:structural constituent of ribosome"/>
    <property type="evidence" value="ECO:0007669"/>
    <property type="project" value="InterPro"/>
</dbReference>
<dbReference type="PANTHER" id="PTHR10744:SF1">
    <property type="entry name" value="SMALL RIBOSOMAL SUBUNIT PROTEIN US17M"/>
    <property type="match status" value="1"/>
</dbReference>
<evidence type="ECO:0000256" key="7">
    <source>
        <dbReference type="ARBA" id="ARBA00035251"/>
    </source>
</evidence>
<dbReference type="HAMAP" id="MF_01345_B">
    <property type="entry name" value="Ribosomal_uS17_B"/>
    <property type="match status" value="1"/>
</dbReference>
<sequence>MKKKNISILKGQVIKNKMQKSIVVSVKKLMRHPIYGKFIRKPTKLHVHDELNVSKIGDIVEIQSCRPIAKTKSWKLKKINKKNV</sequence>
<keyword evidence="6" id="KW-0687">Ribonucleoprotein</keyword>
<dbReference type="InterPro" id="IPR012340">
    <property type="entry name" value="NA-bd_OB-fold"/>
</dbReference>
<dbReference type="PRINTS" id="PR00973">
    <property type="entry name" value="RIBOSOMALS17"/>
</dbReference>
<evidence type="ECO:0000256" key="4">
    <source>
        <dbReference type="ARBA" id="ARBA00022884"/>
    </source>
</evidence>
<evidence type="ECO:0000256" key="1">
    <source>
        <dbReference type="ARBA" id="ARBA00002932"/>
    </source>
</evidence>
<protein>
    <recommendedName>
        <fullName evidence="7">Small ribosomal subunit protein uS17c</fullName>
    </recommendedName>
</protein>
<accession>D3TRY3</accession>
<dbReference type="GO" id="GO:0006412">
    <property type="term" value="P:translation"/>
    <property type="evidence" value="ECO:0007669"/>
    <property type="project" value="InterPro"/>
</dbReference>
<keyword evidence="3" id="KW-0699">rRNA-binding</keyword>
<dbReference type="InterPro" id="IPR000266">
    <property type="entry name" value="Ribosomal_uS17"/>
</dbReference>
<proteinExistence type="evidence at transcript level"/>
<reference evidence="8" key="1">
    <citation type="journal article" date="2010" name="BMC Genomics">
        <title>An insight into the sialome of Glossina morsitans morsitans.</title>
        <authorList>
            <person name="Alves-Silva J."/>
            <person name="Ribeiro J.M."/>
            <person name="Van Den Abbeele J."/>
            <person name="Attardo G."/>
            <person name="Hao Z."/>
            <person name="Haines L.R."/>
            <person name="Soares M.B."/>
            <person name="Berriman M."/>
            <person name="Aksoy S."/>
            <person name="Lehane M.J."/>
        </authorList>
    </citation>
    <scope>NUCLEOTIDE SEQUENCE</scope>
    <source>
        <tissue evidence="8">Salivary gland</tissue>
    </source>
</reference>
<evidence type="ECO:0000313" key="8">
    <source>
        <dbReference type="EMBL" id="ADD20461.1"/>
    </source>
</evidence>
<comment type="similarity">
    <text evidence="2">Belongs to the universal ribosomal protein uS17 family.</text>
</comment>
<dbReference type="NCBIfam" id="NF004123">
    <property type="entry name" value="PRK05610.1"/>
    <property type="match status" value="1"/>
</dbReference>
<dbReference type="AlphaFoldDB" id="D3TRY3"/>
<evidence type="ECO:0000256" key="6">
    <source>
        <dbReference type="ARBA" id="ARBA00023274"/>
    </source>
</evidence>
<keyword evidence="4" id="KW-0694">RNA-binding</keyword>
<dbReference type="SUPFAM" id="SSF50249">
    <property type="entry name" value="Nucleic acid-binding proteins"/>
    <property type="match status" value="1"/>
</dbReference>
<dbReference type="Pfam" id="PF00366">
    <property type="entry name" value="Ribosomal_S17"/>
    <property type="match status" value="1"/>
</dbReference>
<dbReference type="GO" id="GO:0019843">
    <property type="term" value="F:rRNA binding"/>
    <property type="evidence" value="ECO:0007669"/>
    <property type="project" value="UniProtKB-KW"/>
</dbReference>
<comment type="function">
    <text evidence="1">One of the primary rRNA binding proteins, it binds specifically to the 5'-end of 16S ribosomal RNA.</text>
</comment>
<reference evidence="8" key="2">
    <citation type="submission" date="2010-01" db="EMBL/GenBank/DDBJ databases">
        <authorList>
            <consortium name="International Glossina Genome Initiative"/>
            <person name="da Silva J."/>
            <person name="Ribeiro J.M.C."/>
            <person name="Abbeele J.V."/>
            <person name="Attardo G."/>
            <person name="Hao Z."/>
            <person name="Haines L.R."/>
            <person name="Soares M.B."/>
            <person name="Berriman M."/>
            <person name="Aksoy S."/>
            <person name="Lehane M.J."/>
        </authorList>
    </citation>
    <scope>NUCLEOTIDE SEQUENCE</scope>
    <source>
        <tissue evidence="8">Salivary gland</tissue>
    </source>
</reference>
<dbReference type="InterPro" id="IPR019984">
    <property type="entry name" value="Ribosomal_uS17_bact/chlr"/>
</dbReference>
<name>D3TRY3_GLOMM</name>
<keyword evidence="5 8" id="KW-0689">Ribosomal protein</keyword>
<organism evidence="8">
    <name type="scientific">Glossina morsitans morsitans</name>
    <name type="common">Savannah tsetse fly</name>
    <dbReference type="NCBI Taxonomy" id="37546"/>
    <lineage>
        <taxon>Eukaryota</taxon>
        <taxon>Metazoa</taxon>
        <taxon>Ecdysozoa</taxon>
        <taxon>Arthropoda</taxon>
        <taxon>Hexapoda</taxon>
        <taxon>Insecta</taxon>
        <taxon>Pterygota</taxon>
        <taxon>Neoptera</taxon>
        <taxon>Endopterygota</taxon>
        <taxon>Diptera</taxon>
        <taxon>Brachycera</taxon>
        <taxon>Muscomorpha</taxon>
        <taxon>Hippoboscoidea</taxon>
        <taxon>Glossinidae</taxon>
        <taxon>Glossina</taxon>
    </lineage>
</organism>
<evidence type="ECO:0000256" key="2">
    <source>
        <dbReference type="ARBA" id="ARBA00010254"/>
    </source>
</evidence>
<dbReference type="PANTHER" id="PTHR10744">
    <property type="entry name" value="40S RIBOSOMAL PROTEIN S11 FAMILY MEMBER"/>
    <property type="match status" value="1"/>
</dbReference>
<dbReference type="EMBL" id="EZ424185">
    <property type="protein sequence ID" value="ADD20461.1"/>
    <property type="molecule type" value="mRNA"/>
</dbReference>
<dbReference type="NCBIfam" id="TIGR03635">
    <property type="entry name" value="uS17_bact"/>
    <property type="match status" value="1"/>
</dbReference>
<dbReference type="GO" id="GO:0022627">
    <property type="term" value="C:cytosolic small ribosomal subunit"/>
    <property type="evidence" value="ECO:0007669"/>
    <property type="project" value="TreeGrafter"/>
</dbReference>
<dbReference type="Gene3D" id="2.40.50.140">
    <property type="entry name" value="Nucleic acid-binding proteins"/>
    <property type="match status" value="1"/>
</dbReference>
<evidence type="ECO:0000256" key="3">
    <source>
        <dbReference type="ARBA" id="ARBA00022730"/>
    </source>
</evidence>